<name>Q6ZNQ6_HUMAN</name>
<organism evidence="1">
    <name type="scientific">Homo sapiens</name>
    <name type="common">Human</name>
    <dbReference type="NCBI Taxonomy" id="9606"/>
    <lineage>
        <taxon>Eukaryota</taxon>
        <taxon>Metazoa</taxon>
        <taxon>Chordata</taxon>
        <taxon>Craniata</taxon>
        <taxon>Vertebrata</taxon>
        <taxon>Euteleostomi</taxon>
        <taxon>Mammalia</taxon>
        <taxon>Eutheria</taxon>
        <taxon>Euarchontoglires</taxon>
        <taxon>Primates</taxon>
        <taxon>Haplorrhini</taxon>
        <taxon>Catarrhini</taxon>
        <taxon>Hominidae</taxon>
        <taxon>Homo</taxon>
    </lineage>
</organism>
<dbReference type="AlphaFoldDB" id="Q6ZNQ6"/>
<protein>
    <submittedName>
        <fullName evidence="1">cDNA FLJ27338 fis, clone TMS09525</fullName>
    </submittedName>
</protein>
<proteinExistence type="evidence at transcript level"/>
<evidence type="ECO:0000313" key="1">
    <source>
        <dbReference type="EMBL" id="BAC85445.1"/>
    </source>
</evidence>
<accession>Q6ZNQ6</accession>
<reference evidence="1" key="1">
    <citation type="submission" date="2003-07" db="EMBL/GenBank/DDBJ databases">
        <title>NEDO human cDNA sequencing project.</title>
        <authorList>
            <person name="Kawakami B."/>
            <person name="Sugiyama A."/>
            <person name="Takemoto M."/>
            <person name="Suzuki Y."/>
            <person name="Hata H."/>
            <person name="Nakagawa K."/>
            <person name="Mizuno S."/>
            <person name="Morinaga M."/>
            <person name="Kawamura M."/>
            <person name="Sugiyama T."/>
            <person name="Irie R."/>
            <person name="Otsuki T."/>
            <person name="Sato H."/>
            <person name="Nishikawa T."/>
            <person name="Nagai K."/>
            <person name="Isogai T."/>
            <person name="Sugano S."/>
        </authorList>
    </citation>
    <scope>NUCLEOTIDE SEQUENCE</scope>
    <source>
        <tissue evidence="1">Thymus</tissue>
    </source>
</reference>
<sequence>MTESIGCAHVFFDPQLVDAFTLVQENLLALPDLLALEMTFKHYSHLRIGIAMMYRNWHRRNFLLSQGRSCMAPVLLVTANLSRSRNCLTLYCTFPLQNGEGNSCAGVLSSQGKTVINLSKLYVNRTFSIIAFIKCG</sequence>
<dbReference type="EMBL" id="AK130848">
    <property type="protein sequence ID" value="BAC85445.1"/>
    <property type="molecule type" value="mRNA"/>
</dbReference>